<dbReference type="InterPro" id="IPR052718">
    <property type="entry name" value="NmrA-type_oxidoreductase"/>
</dbReference>
<gene>
    <name evidence="2" type="ORF">DDY73_04765</name>
</gene>
<name>A0A316RAD9_9BACT</name>
<dbReference type="RefSeq" id="WP_022390234.1">
    <property type="nucleotide sequence ID" value="NZ_CATXLH010000209.1"/>
</dbReference>
<dbReference type="SUPFAM" id="SSF51735">
    <property type="entry name" value="NAD(P)-binding Rossmann-fold domains"/>
    <property type="match status" value="1"/>
</dbReference>
<dbReference type="PANTHER" id="PTHR47129">
    <property type="entry name" value="QUINONE OXIDOREDUCTASE 2"/>
    <property type="match status" value="1"/>
</dbReference>
<dbReference type="Pfam" id="PF05368">
    <property type="entry name" value="NmrA"/>
    <property type="match status" value="1"/>
</dbReference>
<dbReference type="InterPro" id="IPR036291">
    <property type="entry name" value="NAD(P)-bd_dom_sf"/>
</dbReference>
<evidence type="ECO:0000313" key="2">
    <source>
        <dbReference type="EMBL" id="HBJ08295.1"/>
    </source>
</evidence>
<dbReference type="Gene3D" id="3.40.50.720">
    <property type="entry name" value="NAD(P)-binding Rossmann-like Domain"/>
    <property type="match status" value="1"/>
</dbReference>
<proteinExistence type="predicted"/>
<dbReference type="EMBL" id="DNWC01000061">
    <property type="protein sequence ID" value="HBJ08295.1"/>
    <property type="molecule type" value="Genomic_DNA"/>
</dbReference>
<dbReference type="Proteomes" id="UP000262954">
    <property type="component" value="Unassembled WGS sequence"/>
</dbReference>
<dbReference type="AlphaFoldDB" id="A0A316RAD9"/>
<feature type="domain" description="NmrA-like" evidence="1">
    <location>
        <begin position="33"/>
        <end position="235"/>
    </location>
</feature>
<sequence>MILVTDIVNCLGNDVLVALDEKRSVIPVRVMADRQQGLPSLKYLNTEISEVSLFDMPSLDKAFQDIDRLLICNSNFLQDHRSAYTNLIRCAQGAKVGHIMFVSSVSHSGISSRMVREDREIESLIKSSGIPYTILRVNMLMEYLPFFIGTSIEGRHIYYPGGNGRIGFVSSKDVAEVISELLIENKPENRVFTLTHEISYSFEDIADKLSRQMGYKIEYEPIDLSIYEEALLDMHLSIFVVKRLSSVAVAIVRNEFDQTGYTLQKLLNRENSLPKLKSGIKSWFFKKDSASLEWTHSLTSLSDYLRLAYSV</sequence>
<dbReference type="Gene3D" id="3.90.25.10">
    <property type="entry name" value="UDP-galactose 4-epimerase, domain 1"/>
    <property type="match status" value="1"/>
</dbReference>
<evidence type="ECO:0000313" key="3">
    <source>
        <dbReference type="Proteomes" id="UP000262954"/>
    </source>
</evidence>
<evidence type="ECO:0000259" key="1">
    <source>
        <dbReference type="Pfam" id="PF05368"/>
    </source>
</evidence>
<accession>A0A316RAD9</accession>
<dbReference type="InterPro" id="IPR008030">
    <property type="entry name" value="NmrA-like"/>
</dbReference>
<comment type="caution">
    <text evidence="2">The sequence shown here is derived from an EMBL/GenBank/DDBJ whole genome shotgun (WGS) entry which is preliminary data.</text>
</comment>
<reference evidence="2 3" key="1">
    <citation type="journal article" date="2018" name="Nat. Biotechnol.">
        <title>A standardized bacterial taxonomy based on genome phylogeny substantially revises the tree of life.</title>
        <authorList>
            <person name="Parks D.H."/>
            <person name="Chuvochina M."/>
            <person name="Waite D.W."/>
            <person name="Rinke C."/>
            <person name="Skarshewski A."/>
            <person name="Chaumeil P.A."/>
            <person name="Hugenholtz P."/>
        </authorList>
    </citation>
    <scope>NUCLEOTIDE SEQUENCE [LARGE SCALE GENOMIC DNA]</scope>
    <source>
        <strain evidence="2">UBA11482</strain>
    </source>
</reference>
<organism evidence="2 3">
    <name type="scientific">Coprobacter fastidiosus</name>
    <dbReference type="NCBI Taxonomy" id="1099853"/>
    <lineage>
        <taxon>Bacteria</taxon>
        <taxon>Pseudomonadati</taxon>
        <taxon>Bacteroidota</taxon>
        <taxon>Bacteroidia</taxon>
        <taxon>Bacteroidales</taxon>
        <taxon>Barnesiellaceae</taxon>
        <taxon>Coprobacter</taxon>
    </lineage>
</organism>
<protein>
    <recommendedName>
        <fullName evidence="1">NmrA-like domain-containing protein</fullName>
    </recommendedName>
</protein>
<dbReference type="PANTHER" id="PTHR47129:SF1">
    <property type="entry name" value="NMRA-LIKE DOMAIN-CONTAINING PROTEIN"/>
    <property type="match status" value="1"/>
</dbReference>